<dbReference type="AlphaFoldDB" id="A0AAV6L6H8"/>
<comment type="caution">
    <text evidence="1">The sequence shown here is derived from an EMBL/GenBank/DDBJ whole genome shotgun (WGS) entry which is preliminary data.</text>
</comment>
<dbReference type="EMBL" id="JACTNZ010000003">
    <property type="protein sequence ID" value="KAG5559542.1"/>
    <property type="molecule type" value="Genomic_DNA"/>
</dbReference>
<keyword evidence="2" id="KW-1185">Reference proteome</keyword>
<organism evidence="1 2">
    <name type="scientific">Rhododendron griersonianum</name>
    <dbReference type="NCBI Taxonomy" id="479676"/>
    <lineage>
        <taxon>Eukaryota</taxon>
        <taxon>Viridiplantae</taxon>
        <taxon>Streptophyta</taxon>
        <taxon>Embryophyta</taxon>
        <taxon>Tracheophyta</taxon>
        <taxon>Spermatophyta</taxon>
        <taxon>Magnoliopsida</taxon>
        <taxon>eudicotyledons</taxon>
        <taxon>Gunneridae</taxon>
        <taxon>Pentapetalae</taxon>
        <taxon>asterids</taxon>
        <taxon>Ericales</taxon>
        <taxon>Ericaceae</taxon>
        <taxon>Ericoideae</taxon>
        <taxon>Rhodoreae</taxon>
        <taxon>Rhododendron</taxon>
    </lineage>
</organism>
<evidence type="ECO:0000313" key="2">
    <source>
        <dbReference type="Proteomes" id="UP000823749"/>
    </source>
</evidence>
<reference evidence="1" key="1">
    <citation type="submission" date="2020-08" db="EMBL/GenBank/DDBJ databases">
        <title>Plant Genome Project.</title>
        <authorList>
            <person name="Zhang R.-G."/>
        </authorList>
    </citation>
    <scope>NUCLEOTIDE SEQUENCE</scope>
    <source>
        <strain evidence="1">WSP0</strain>
        <tissue evidence="1">Leaf</tissue>
    </source>
</reference>
<protein>
    <submittedName>
        <fullName evidence="1">Uncharacterized protein</fullName>
    </submittedName>
</protein>
<sequence length="111" mass="12454">MAVIGRMTETPSAFGTGQYKYGREEAFRAKNLISLSMRLDQRDGEVSKGGCPLCTRRSLSFQIDLLGADDYHIYKIQQPFCELEDYSCCWRGNSVSLSWLPVVAAMAEGFI</sequence>
<accession>A0AAV6L6H8</accession>
<gene>
    <name evidence="1" type="ORF">RHGRI_009167</name>
</gene>
<dbReference type="Proteomes" id="UP000823749">
    <property type="component" value="Chromosome 3"/>
</dbReference>
<name>A0AAV6L6H8_9ERIC</name>
<evidence type="ECO:0000313" key="1">
    <source>
        <dbReference type="EMBL" id="KAG5559542.1"/>
    </source>
</evidence>
<proteinExistence type="predicted"/>